<accession>A0A0C7P097</accession>
<dbReference type="InterPro" id="IPR041685">
    <property type="entry name" value="AAA_GajA/Old/RecF-like"/>
</dbReference>
<dbReference type="SUPFAM" id="SSF52540">
    <property type="entry name" value="P-loop containing nucleoside triphosphate hydrolases"/>
    <property type="match status" value="1"/>
</dbReference>
<dbReference type="RefSeq" id="WP_045088308.1">
    <property type="nucleotide sequence ID" value="NZ_LN824141.1"/>
</dbReference>
<sequence>MRTELFESIHIKNFRSIDDCQLNELGKINFLLGENSVGKTSILEAIIMHANKFNIASILRTLSVSRYVQRKECNQNISELFNSKRKENIEVVAVLGEDKIITTFEPDLLEKSKDKLEVNNEVNQEEEPIKQNKFIVPDVLDCLSEFSSDNYYLVIKSMQRTFSEIKNISVKKQIMGHLKSLILLITLS</sequence>
<keyword evidence="3" id="KW-1185">Reference proteome</keyword>
<proteinExistence type="predicted"/>
<dbReference type="EMBL" id="LN824141">
    <property type="protein sequence ID" value="CEP78963.1"/>
    <property type="molecule type" value="Genomic_DNA"/>
</dbReference>
<reference evidence="3" key="1">
    <citation type="submission" date="2014-11" db="EMBL/GenBank/DDBJ databases">
        <authorList>
            <person name="Wibberg D."/>
        </authorList>
    </citation>
    <scope>NUCLEOTIDE SEQUENCE [LARGE SCALE GENOMIC DNA]</scope>
    <source>
        <strain evidence="3">L3</strain>
    </source>
</reference>
<dbReference type="KEGG" id="dtn:DTL3_1675"/>
<dbReference type="Gene3D" id="3.40.50.300">
    <property type="entry name" value="P-loop containing nucleotide triphosphate hydrolases"/>
    <property type="match status" value="1"/>
</dbReference>
<dbReference type="AlphaFoldDB" id="A0A0C7P097"/>
<dbReference type="Proteomes" id="UP000032809">
    <property type="component" value="Chromosome I"/>
</dbReference>
<dbReference type="PANTHER" id="PTHR43581">
    <property type="entry name" value="ATP/GTP PHOSPHATASE"/>
    <property type="match status" value="1"/>
</dbReference>
<gene>
    <name evidence="2" type="primary">recF</name>
    <name evidence="2" type="ORF">DTL3_1675</name>
</gene>
<protein>
    <submittedName>
        <fullName evidence="2">Recombinational DNA repair ATPase</fullName>
    </submittedName>
</protein>
<dbReference type="Pfam" id="PF13175">
    <property type="entry name" value="AAA_15"/>
    <property type="match status" value="1"/>
</dbReference>
<evidence type="ECO:0000313" key="3">
    <source>
        <dbReference type="Proteomes" id="UP000032809"/>
    </source>
</evidence>
<organism evidence="2 3">
    <name type="scientific">Defluviitoga tunisiensis</name>
    <dbReference type="NCBI Taxonomy" id="1006576"/>
    <lineage>
        <taxon>Bacteria</taxon>
        <taxon>Thermotogati</taxon>
        <taxon>Thermotogota</taxon>
        <taxon>Thermotogae</taxon>
        <taxon>Petrotogales</taxon>
        <taxon>Petrotogaceae</taxon>
        <taxon>Defluviitoga</taxon>
    </lineage>
</organism>
<dbReference type="InterPro" id="IPR027417">
    <property type="entry name" value="P-loop_NTPase"/>
</dbReference>
<dbReference type="STRING" id="1006576.DTL3_1675"/>
<evidence type="ECO:0000313" key="2">
    <source>
        <dbReference type="EMBL" id="CEP78963.1"/>
    </source>
</evidence>
<name>A0A0C7P097_DEFTU</name>
<dbReference type="OrthoDB" id="9801813at2"/>
<feature type="domain" description="Endonuclease GajA/Old nuclease/RecF-like AAA" evidence="1">
    <location>
        <begin position="7"/>
        <end position="136"/>
    </location>
</feature>
<dbReference type="PANTHER" id="PTHR43581:SF4">
    <property type="entry name" value="ATP_GTP PHOSPHATASE"/>
    <property type="match status" value="1"/>
</dbReference>
<evidence type="ECO:0000259" key="1">
    <source>
        <dbReference type="Pfam" id="PF13175"/>
    </source>
</evidence>
<dbReference type="InterPro" id="IPR051396">
    <property type="entry name" value="Bact_Antivir_Def_Nuclease"/>
</dbReference>
<dbReference type="HOGENOM" id="CLU_1438920_0_0_0"/>